<accession>A0A0C2SVH7</accession>
<gene>
    <name evidence="1" type="ORF">M378DRAFT_341509</name>
</gene>
<evidence type="ECO:0000313" key="2">
    <source>
        <dbReference type="Proteomes" id="UP000054549"/>
    </source>
</evidence>
<reference evidence="1 2" key="1">
    <citation type="submission" date="2014-04" db="EMBL/GenBank/DDBJ databases">
        <title>Evolutionary Origins and Diversification of the Mycorrhizal Mutualists.</title>
        <authorList>
            <consortium name="DOE Joint Genome Institute"/>
            <consortium name="Mycorrhizal Genomics Consortium"/>
            <person name="Kohler A."/>
            <person name="Kuo A."/>
            <person name="Nagy L.G."/>
            <person name="Floudas D."/>
            <person name="Copeland A."/>
            <person name="Barry K.W."/>
            <person name="Cichocki N."/>
            <person name="Veneault-Fourrey C."/>
            <person name="LaButti K."/>
            <person name="Lindquist E.A."/>
            <person name="Lipzen A."/>
            <person name="Lundell T."/>
            <person name="Morin E."/>
            <person name="Murat C."/>
            <person name="Riley R."/>
            <person name="Ohm R."/>
            <person name="Sun H."/>
            <person name="Tunlid A."/>
            <person name="Henrissat B."/>
            <person name="Grigoriev I.V."/>
            <person name="Hibbett D.S."/>
            <person name="Martin F."/>
        </authorList>
    </citation>
    <scope>NUCLEOTIDE SEQUENCE [LARGE SCALE GENOMIC DNA]</scope>
    <source>
        <strain evidence="1 2">Koide BX008</strain>
    </source>
</reference>
<dbReference type="InParanoid" id="A0A0C2SVH7"/>
<sequence length="67" mass="7760">MLIPINFFYRSLNKTELLLAIVECLQLSGRDIGRTDSLLSRDDYGEKCSHISMIGISHQLLYNLPWF</sequence>
<keyword evidence="2" id="KW-1185">Reference proteome</keyword>
<dbReference type="AlphaFoldDB" id="A0A0C2SVH7"/>
<organism evidence="1 2">
    <name type="scientific">Amanita muscaria (strain Koide BX008)</name>
    <dbReference type="NCBI Taxonomy" id="946122"/>
    <lineage>
        <taxon>Eukaryota</taxon>
        <taxon>Fungi</taxon>
        <taxon>Dikarya</taxon>
        <taxon>Basidiomycota</taxon>
        <taxon>Agaricomycotina</taxon>
        <taxon>Agaricomycetes</taxon>
        <taxon>Agaricomycetidae</taxon>
        <taxon>Agaricales</taxon>
        <taxon>Pluteineae</taxon>
        <taxon>Amanitaceae</taxon>
        <taxon>Amanita</taxon>
    </lineage>
</organism>
<dbReference type="EMBL" id="KN818348">
    <property type="protein sequence ID" value="KIL58059.1"/>
    <property type="molecule type" value="Genomic_DNA"/>
</dbReference>
<protein>
    <submittedName>
        <fullName evidence="1">Uncharacterized protein</fullName>
    </submittedName>
</protein>
<dbReference type="Proteomes" id="UP000054549">
    <property type="component" value="Unassembled WGS sequence"/>
</dbReference>
<proteinExistence type="predicted"/>
<name>A0A0C2SVH7_AMAMK</name>
<evidence type="ECO:0000313" key="1">
    <source>
        <dbReference type="EMBL" id="KIL58059.1"/>
    </source>
</evidence>
<dbReference type="HOGENOM" id="CLU_2811818_0_0_1"/>